<dbReference type="InterPro" id="IPR016181">
    <property type="entry name" value="Acyl_CoA_acyltransferase"/>
</dbReference>
<organism evidence="3 4">
    <name type="scientific">Flagellimonas taeanensis</name>
    <dbReference type="NCBI Taxonomy" id="1005926"/>
    <lineage>
        <taxon>Bacteria</taxon>
        <taxon>Pseudomonadati</taxon>
        <taxon>Bacteroidota</taxon>
        <taxon>Flavobacteriia</taxon>
        <taxon>Flavobacteriales</taxon>
        <taxon>Flavobacteriaceae</taxon>
        <taxon>Flagellimonas</taxon>
    </lineage>
</organism>
<evidence type="ECO:0000259" key="1">
    <source>
        <dbReference type="PROSITE" id="PS51186"/>
    </source>
</evidence>
<dbReference type="RefSeq" id="WP_072877604.1">
    <property type="nucleotide sequence ID" value="NZ_FOKU01000002.1"/>
</dbReference>
<evidence type="ECO:0000313" key="5">
    <source>
        <dbReference type="Proteomes" id="UP000198940"/>
    </source>
</evidence>
<dbReference type="Gene3D" id="3.40.630.30">
    <property type="match status" value="1"/>
</dbReference>
<dbReference type="InterPro" id="IPR000182">
    <property type="entry name" value="GNAT_dom"/>
</dbReference>
<evidence type="ECO:0000313" key="2">
    <source>
        <dbReference type="EMBL" id="SFB79318.1"/>
    </source>
</evidence>
<dbReference type="EMBL" id="FRAT01000002">
    <property type="protein sequence ID" value="SHK41362.1"/>
    <property type="molecule type" value="Genomic_DNA"/>
</dbReference>
<dbReference type="GO" id="GO:0016747">
    <property type="term" value="F:acyltransferase activity, transferring groups other than amino-acyl groups"/>
    <property type="evidence" value="ECO:0007669"/>
    <property type="project" value="InterPro"/>
</dbReference>
<name>A0A1M6S983_9FLAO</name>
<feature type="domain" description="N-acetyltransferase" evidence="1">
    <location>
        <begin position="27"/>
        <end position="160"/>
    </location>
</feature>
<sequence length="160" mass="18015">MHDMLVRLMDLPDISKEEKALFEKEGIFFKRPIPPEKSIVVDWVGQHFSTNWADETEAAFTTLPVNCFIAQREQEILGFACFESTARNFFGPTGVLPSKRGKNLGKILLVKSLLALKEMGYAYAIIGGIGPASYYEKTVGATIIEKSEKSIYQNLLKHRK</sequence>
<dbReference type="STRING" id="1055723.SAMN05216293_1041"/>
<dbReference type="EMBL" id="FOKU01000002">
    <property type="protein sequence ID" value="SFB79318.1"/>
    <property type="molecule type" value="Genomic_DNA"/>
</dbReference>
<dbReference type="PROSITE" id="PS51186">
    <property type="entry name" value="GNAT"/>
    <property type="match status" value="1"/>
</dbReference>
<reference evidence="3 4" key="1">
    <citation type="submission" date="2016-11" db="EMBL/GenBank/DDBJ databases">
        <authorList>
            <person name="Varghese N."/>
            <person name="Submissions S."/>
        </authorList>
    </citation>
    <scope>NUCLEOTIDE SEQUENCE [LARGE SCALE GENOMIC DNA]</scope>
    <source>
        <strain evidence="3 4">CGMCC 1.12174</strain>
        <strain evidence="2 5">DSM 26351</strain>
    </source>
</reference>
<dbReference type="Proteomes" id="UP000184031">
    <property type="component" value="Unassembled WGS sequence"/>
</dbReference>
<comment type="caution">
    <text evidence="3">The sequence shown here is derived from an EMBL/GenBank/DDBJ whole genome shotgun (WGS) entry which is preliminary data.</text>
</comment>
<dbReference type="SUPFAM" id="SSF55729">
    <property type="entry name" value="Acyl-CoA N-acyltransferases (Nat)"/>
    <property type="match status" value="1"/>
</dbReference>
<gene>
    <name evidence="2" type="ORF">SAMN04487891_102362</name>
    <name evidence="3" type="ORF">SAMN05216293_1041</name>
</gene>
<protein>
    <recommendedName>
        <fullName evidence="1">N-acetyltransferase domain-containing protein</fullName>
    </recommendedName>
</protein>
<evidence type="ECO:0000313" key="4">
    <source>
        <dbReference type="Proteomes" id="UP000184031"/>
    </source>
</evidence>
<dbReference type="Proteomes" id="UP000198940">
    <property type="component" value="Unassembled WGS sequence"/>
</dbReference>
<proteinExistence type="predicted"/>
<dbReference type="OrthoDB" id="4016818at2"/>
<dbReference type="CDD" id="cd04301">
    <property type="entry name" value="NAT_SF"/>
    <property type="match status" value="1"/>
</dbReference>
<keyword evidence="5" id="KW-1185">Reference proteome</keyword>
<dbReference type="AlphaFoldDB" id="A0A1M6S983"/>
<evidence type="ECO:0000313" key="3">
    <source>
        <dbReference type="EMBL" id="SHK41362.1"/>
    </source>
</evidence>
<accession>A0A1M6S983</accession>